<dbReference type="InterPro" id="IPR006070">
    <property type="entry name" value="Sua5-like_dom"/>
</dbReference>
<evidence type="ECO:0000313" key="3">
    <source>
        <dbReference type="Proteomes" id="UP000588604"/>
    </source>
</evidence>
<dbReference type="PANTHER" id="PTHR42828">
    <property type="entry name" value="DHBP SYNTHASE RIBB-LIKE ALPHA/BETA DOMAIN-CONTAINING PROTEIN"/>
    <property type="match status" value="1"/>
</dbReference>
<dbReference type="PROSITE" id="PS51163">
    <property type="entry name" value="YRDC"/>
    <property type="match status" value="1"/>
</dbReference>
<dbReference type="RefSeq" id="WP_184498338.1">
    <property type="nucleotide sequence ID" value="NZ_JACIJO010000005.1"/>
</dbReference>
<dbReference type="InterPro" id="IPR017945">
    <property type="entry name" value="DHBP_synth_RibB-like_a/b_dom"/>
</dbReference>
<name>A0A841MTG0_9BACT</name>
<gene>
    <name evidence="2" type="ORF">FHS59_004506</name>
</gene>
<dbReference type="Gene3D" id="3.90.870.10">
    <property type="entry name" value="DHBP synthase"/>
    <property type="match status" value="1"/>
</dbReference>
<dbReference type="PANTHER" id="PTHR42828:SF3">
    <property type="entry name" value="THREONYLCARBAMOYL-AMP SYNTHASE"/>
    <property type="match status" value="1"/>
</dbReference>
<comment type="caution">
    <text evidence="2">The sequence shown here is derived from an EMBL/GenBank/DDBJ whole genome shotgun (WGS) entry which is preliminary data.</text>
</comment>
<keyword evidence="3" id="KW-1185">Reference proteome</keyword>
<dbReference type="GO" id="GO:0003725">
    <property type="term" value="F:double-stranded RNA binding"/>
    <property type="evidence" value="ECO:0007669"/>
    <property type="project" value="InterPro"/>
</dbReference>
<dbReference type="AlphaFoldDB" id="A0A841MTG0"/>
<feature type="domain" description="YrdC-like" evidence="1">
    <location>
        <begin position="15"/>
        <end position="203"/>
    </location>
</feature>
<dbReference type="InterPro" id="IPR052532">
    <property type="entry name" value="SUA5_domain"/>
</dbReference>
<protein>
    <submittedName>
        <fullName evidence="2">tRNA threonylcarbamoyl adenosine modification protein (Sua5/YciO/YrdC/YwlC family)</fullName>
    </submittedName>
</protein>
<dbReference type="Pfam" id="PF01300">
    <property type="entry name" value="Sua5_yciO_yrdC"/>
    <property type="match status" value="1"/>
</dbReference>
<dbReference type="NCBIfam" id="TIGR00057">
    <property type="entry name" value="L-threonylcarbamoyladenylate synthase"/>
    <property type="match status" value="1"/>
</dbReference>
<dbReference type="Proteomes" id="UP000588604">
    <property type="component" value="Unassembled WGS sequence"/>
</dbReference>
<evidence type="ECO:0000313" key="2">
    <source>
        <dbReference type="EMBL" id="MBB6328847.1"/>
    </source>
</evidence>
<dbReference type="EMBL" id="JACIJO010000005">
    <property type="protein sequence ID" value="MBB6328847.1"/>
    <property type="molecule type" value="Genomic_DNA"/>
</dbReference>
<dbReference type="SUPFAM" id="SSF55821">
    <property type="entry name" value="YrdC/RibB"/>
    <property type="match status" value="1"/>
</dbReference>
<proteinExistence type="predicted"/>
<reference evidence="2 3" key="1">
    <citation type="submission" date="2020-08" db="EMBL/GenBank/DDBJ databases">
        <title>Genomic Encyclopedia of Type Strains, Phase IV (KMG-IV): sequencing the most valuable type-strain genomes for metagenomic binning, comparative biology and taxonomic classification.</title>
        <authorList>
            <person name="Goeker M."/>
        </authorList>
    </citation>
    <scope>NUCLEOTIDE SEQUENCE [LARGE SCALE GENOMIC DNA]</scope>
    <source>
        <strain evidence="2 3">DSM 102044</strain>
    </source>
</reference>
<accession>A0A841MTG0</accession>
<evidence type="ECO:0000259" key="1">
    <source>
        <dbReference type="PROSITE" id="PS51163"/>
    </source>
</evidence>
<sequence>MAAEFIRIYEENPDPKRIRQVVEVLRNGGVIIYPTDTVYGLGCDITNLRAVEKICRIKGINPKKHNFSFICADLSNIAEYTRVISKPVFKMMKKALPGPFTFILEANTQVPKILHSNKKTVGIRVPAHNVPRLIVEELGQPLLSTSIRDEDEVLEYSTDPELIFEKYEHLVDLVIDGGYGQNVGSTILDCIGDEVEVLREGLGQLEDIL</sequence>
<organism evidence="2 3">
    <name type="scientific">Algoriphagus iocasae</name>
    <dbReference type="NCBI Taxonomy" id="1836499"/>
    <lineage>
        <taxon>Bacteria</taxon>
        <taxon>Pseudomonadati</taxon>
        <taxon>Bacteroidota</taxon>
        <taxon>Cytophagia</taxon>
        <taxon>Cytophagales</taxon>
        <taxon>Cyclobacteriaceae</taxon>
        <taxon>Algoriphagus</taxon>
    </lineage>
</organism>